<accession>A0A9J7AX33</accession>
<dbReference type="SUPFAM" id="SSF53474">
    <property type="entry name" value="alpha/beta-Hydrolases"/>
    <property type="match status" value="1"/>
</dbReference>
<dbReference type="RefSeq" id="WP_257771561.1">
    <property type="nucleotide sequence ID" value="NZ_CP102480.1"/>
</dbReference>
<evidence type="ECO:0000256" key="1">
    <source>
        <dbReference type="SAM" id="SignalP"/>
    </source>
</evidence>
<gene>
    <name evidence="3" type="ORF">NUH88_09075</name>
</gene>
<organism evidence="3 4">
    <name type="scientific">Nisaea acidiphila</name>
    <dbReference type="NCBI Taxonomy" id="1862145"/>
    <lineage>
        <taxon>Bacteria</taxon>
        <taxon>Pseudomonadati</taxon>
        <taxon>Pseudomonadota</taxon>
        <taxon>Alphaproteobacteria</taxon>
        <taxon>Rhodospirillales</taxon>
        <taxon>Thalassobaculaceae</taxon>
        <taxon>Nisaea</taxon>
    </lineage>
</organism>
<feature type="domain" description="Serine aminopeptidase S33" evidence="2">
    <location>
        <begin position="61"/>
        <end position="300"/>
    </location>
</feature>
<reference evidence="3" key="1">
    <citation type="submission" date="2022-08" db="EMBL/GenBank/DDBJ databases">
        <title>Nisaea acidiphila sp. nov., isolated from a marine algal debris and emended description of the genus Nisaea Urios et al. 2008.</title>
        <authorList>
            <person name="Kwon K."/>
        </authorList>
    </citation>
    <scope>NUCLEOTIDE SEQUENCE</scope>
    <source>
        <strain evidence="3">MEBiC11861</strain>
    </source>
</reference>
<evidence type="ECO:0000313" key="3">
    <source>
        <dbReference type="EMBL" id="UUX51840.1"/>
    </source>
</evidence>
<dbReference type="InterPro" id="IPR029058">
    <property type="entry name" value="AB_hydrolase_fold"/>
</dbReference>
<feature type="signal peptide" evidence="1">
    <location>
        <begin position="1"/>
        <end position="23"/>
    </location>
</feature>
<dbReference type="PRINTS" id="PR00111">
    <property type="entry name" value="ABHYDROLASE"/>
</dbReference>
<dbReference type="PROSITE" id="PS51257">
    <property type="entry name" value="PROKAR_LIPOPROTEIN"/>
    <property type="match status" value="1"/>
</dbReference>
<feature type="chain" id="PRO_5039898369" evidence="1">
    <location>
        <begin position="24"/>
        <end position="345"/>
    </location>
</feature>
<evidence type="ECO:0000313" key="4">
    <source>
        <dbReference type="Proteomes" id="UP001060336"/>
    </source>
</evidence>
<dbReference type="Gene3D" id="3.40.50.1820">
    <property type="entry name" value="alpha/beta hydrolase"/>
    <property type="match status" value="1"/>
</dbReference>
<name>A0A9J7AX33_9PROT</name>
<proteinExistence type="predicted"/>
<dbReference type="Proteomes" id="UP001060336">
    <property type="component" value="Chromosome"/>
</dbReference>
<evidence type="ECO:0000259" key="2">
    <source>
        <dbReference type="Pfam" id="PF12146"/>
    </source>
</evidence>
<dbReference type="InterPro" id="IPR022742">
    <property type="entry name" value="Hydrolase_4"/>
</dbReference>
<protein>
    <submittedName>
        <fullName evidence="3">Lysophospholipase</fullName>
    </submittedName>
</protein>
<dbReference type="InterPro" id="IPR000073">
    <property type="entry name" value="AB_hydrolase_1"/>
</dbReference>
<dbReference type="KEGG" id="naci:NUH88_09075"/>
<dbReference type="PANTHER" id="PTHR11614">
    <property type="entry name" value="PHOSPHOLIPASE-RELATED"/>
    <property type="match status" value="1"/>
</dbReference>
<keyword evidence="1" id="KW-0732">Signal</keyword>
<dbReference type="InterPro" id="IPR051044">
    <property type="entry name" value="MAG_DAG_Lipase"/>
</dbReference>
<dbReference type="AlphaFoldDB" id="A0A9J7AX33"/>
<sequence>MRHNARLRACLASLFLTIAAACAPGIAPRMEAHRPAEIRPETIVMQDGAHLPYKRWSPDGPAKAAVIALHGFNDYSGAYKDLAPLLAARGLLVFAYDQRGFGGTVMRGDWAGTEAMIRDLDTVTELLRAAYPELPVYALGESMGGAVIMAALGGYSPPRLDGAVLSAPAVWGRNTMIPWQRGALTAGAHLAPRIRVRPQSLPKLPSDNIEMLRRLYYDPMMIKETRVETAWGLTGLMDRALEAAPLLDMPLLVLYGREDGIIPRAPTCRMLRTLPTGADDVRRWRLALYENGYHMLFRDLNGGAVSADIAAWLADPAAPLPSGAEVAAPAGARPLPDFCGRAAPE</sequence>
<keyword evidence="4" id="KW-1185">Reference proteome</keyword>
<dbReference type="EMBL" id="CP102480">
    <property type="protein sequence ID" value="UUX51840.1"/>
    <property type="molecule type" value="Genomic_DNA"/>
</dbReference>
<dbReference type="Pfam" id="PF12146">
    <property type="entry name" value="Hydrolase_4"/>
    <property type="match status" value="1"/>
</dbReference>